<name>A0A200QQC8_MACCD</name>
<dbReference type="PANTHER" id="PTHR31476:SF11">
    <property type="entry name" value="UBIQUITIN CARBOXYL-TERMINAL HYDROLASE FAMILY PROTEIN"/>
    <property type="match status" value="1"/>
</dbReference>
<evidence type="ECO:0000313" key="2">
    <source>
        <dbReference type="EMBL" id="OVA12676.1"/>
    </source>
</evidence>
<dbReference type="PANTHER" id="PTHR31476">
    <property type="entry name" value="PROTEIN WHAT'S THIS FACTOR 1 HOMOLOG, CHLOROPLASTIC"/>
    <property type="match status" value="1"/>
</dbReference>
<protein>
    <submittedName>
        <fullName evidence="2">Plant organelle RNA recognition domain</fullName>
    </submittedName>
</protein>
<dbReference type="STRING" id="56857.A0A200QQC8"/>
<dbReference type="AlphaFoldDB" id="A0A200QQC8"/>
<sequence>MGYTLQNKPNDIFADFASTPIPKPGHLSIQIMHKTSGGRPKKKIYQRVYDLDRAMDLQKKPSIILELKNIILSSKTHSFLLRDLEKEVGFVQKWNFMAVIEKHPSIFHVSGGGGSRSPIVVKLTDKAQKVAAEEADARKLMEPILVRNLRKLLMMSLDCRVPLEKIEFIESELGLPRDFNQSLIPKYPEFFSVKDVNGRPYLHLESWDSSLAFTAREVKLQNLAAAAAEKDKGSLHFAGYNKKEAKVSRDGNFFGPFAFELNFPAGFRPNTKYLEEVHKWQKLPFSSPYLNGRRFEPADPKARKRAVAVLHELLSLTMEKRMSSAQLDAFHAEYQLPCKLLLCLVKNHGIFYLTNKGARSTVFLKEAYDGSNLIEKCSLLKFNDKFVSLSCRRDFNVSSNTTQSSRIDL</sequence>
<dbReference type="InterPro" id="IPR021099">
    <property type="entry name" value="PORR_domain"/>
</dbReference>
<dbReference type="InParanoid" id="A0A200QQC8"/>
<organism evidence="2 3">
    <name type="scientific">Macleaya cordata</name>
    <name type="common">Five-seeded plume-poppy</name>
    <name type="synonym">Bocconia cordata</name>
    <dbReference type="NCBI Taxonomy" id="56857"/>
    <lineage>
        <taxon>Eukaryota</taxon>
        <taxon>Viridiplantae</taxon>
        <taxon>Streptophyta</taxon>
        <taxon>Embryophyta</taxon>
        <taxon>Tracheophyta</taxon>
        <taxon>Spermatophyta</taxon>
        <taxon>Magnoliopsida</taxon>
        <taxon>Ranunculales</taxon>
        <taxon>Papaveraceae</taxon>
        <taxon>Papaveroideae</taxon>
        <taxon>Macleaya</taxon>
    </lineage>
</organism>
<evidence type="ECO:0000259" key="1">
    <source>
        <dbReference type="Pfam" id="PF11955"/>
    </source>
</evidence>
<dbReference type="Pfam" id="PF11955">
    <property type="entry name" value="PORR"/>
    <property type="match status" value="1"/>
</dbReference>
<keyword evidence="3" id="KW-1185">Reference proteome</keyword>
<dbReference type="EMBL" id="MVGT01001372">
    <property type="protein sequence ID" value="OVA12676.1"/>
    <property type="molecule type" value="Genomic_DNA"/>
</dbReference>
<dbReference type="OrthoDB" id="1676166at2759"/>
<dbReference type="InterPro" id="IPR045040">
    <property type="entry name" value="PORR_fam"/>
</dbReference>
<dbReference type="FunCoup" id="A0A200QQC8">
    <property type="interactions" value="596"/>
</dbReference>
<dbReference type="OMA" id="WQKLEFP"/>
<gene>
    <name evidence="2" type="ORF">BVC80_9017g30</name>
</gene>
<proteinExistence type="predicted"/>
<reference evidence="2 3" key="1">
    <citation type="journal article" date="2017" name="Mol. Plant">
        <title>The Genome of Medicinal Plant Macleaya cordata Provides New Insights into Benzylisoquinoline Alkaloids Metabolism.</title>
        <authorList>
            <person name="Liu X."/>
            <person name="Liu Y."/>
            <person name="Huang P."/>
            <person name="Ma Y."/>
            <person name="Qing Z."/>
            <person name="Tang Q."/>
            <person name="Cao H."/>
            <person name="Cheng P."/>
            <person name="Zheng Y."/>
            <person name="Yuan Z."/>
            <person name="Zhou Y."/>
            <person name="Liu J."/>
            <person name="Tang Z."/>
            <person name="Zhuo Y."/>
            <person name="Zhang Y."/>
            <person name="Yu L."/>
            <person name="Huang J."/>
            <person name="Yang P."/>
            <person name="Peng Q."/>
            <person name="Zhang J."/>
            <person name="Jiang W."/>
            <person name="Zhang Z."/>
            <person name="Lin K."/>
            <person name="Ro D.K."/>
            <person name="Chen X."/>
            <person name="Xiong X."/>
            <person name="Shang Y."/>
            <person name="Huang S."/>
            <person name="Zeng J."/>
        </authorList>
    </citation>
    <scope>NUCLEOTIDE SEQUENCE [LARGE SCALE GENOMIC DNA]</scope>
    <source>
        <strain evidence="3">cv. BLH2017</strain>
        <tissue evidence="2">Root</tissue>
    </source>
</reference>
<evidence type="ECO:0000313" key="3">
    <source>
        <dbReference type="Proteomes" id="UP000195402"/>
    </source>
</evidence>
<comment type="caution">
    <text evidence="2">The sequence shown here is derived from an EMBL/GenBank/DDBJ whole genome shotgun (WGS) entry which is preliminary data.</text>
</comment>
<dbReference type="GO" id="GO:0003723">
    <property type="term" value="F:RNA binding"/>
    <property type="evidence" value="ECO:0007669"/>
    <property type="project" value="InterPro"/>
</dbReference>
<accession>A0A200QQC8</accession>
<dbReference type="Proteomes" id="UP000195402">
    <property type="component" value="Unassembled WGS sequence"/>
</dbReference>
<feature type="domain" description="PORR" evidence="1">
    <location>
        <begin position="47"/>
        <end position="390"/>
    </location>
</feature>